<evidence type="ECO:0000256" key="4">
    <source>
        <dbReference type="ARBA" id="ARBA00023065"/>
    </source>
</evidence>
<dbReference type="InterPro" id="IPR005124">
    <property type="entry name" value="V-ATPase_G"/>
</dbReference>
<comment type="subunit">
    <text evidence="5">V-ATPase is a heteromultimeric enzyme made up of two complexes: the ATP-hydrolytic V1 complex and the proton translocation V0 complex.</text>
</comment>
<evidence type="ECO:0000313" key="7">
    <source>
        <dbReference type="EMBL" id="KAK7487254.1"/>
    </source>
</evidence>
<dbReference type="AlphaFoldDB" id="A0ABD0KJI2"/>
<keyword evidence="4 5" id="KW-0406">Ion transport</keyword>
<keyword evidence="3 5" id="KW-0375">Hydrogen ion transport</keyword>
<feature type="compositionally biased region" description="Basic residues" evidence="6">
    <location>
        <begin position="26"/>
        <end position="35"/>
    </location>
</feature>
<dbReference type="PANTHER" id="PTHR12713">
    <property type="entry name" value="VACUOLAR ATP SYNTHASE SUBUNIT G"/>
    <property type="match status" value="1"/>
</dbReference>
<dbReference type="PANTHER" id="PTHR12713:SF11">
    <property type="entry name" value="V-TYPE PROTON ATPASE SUBUNIT G"/>
    <property type="match status" value="1"/>
</dbReference>
<evidence type="ECO:0000256" key="6">
    <source>
        <dbReference type="SAM" id="MobiDB-lite"/>
    </source>
</evidence>
<evidence type="ECO:0000256" key="5">
    <source>
        <dbReference type="RuleBase" id="RU364019"/>
    </source>
</evidence>
<comment type="function">
    <text evidence="5">Subunit of the V1 complex of vacuolar(H+)-ATPase (V-ATPase), a multisubunit enzyme composed of a peripheral complex (V1) that hydrolyzes ATP and a membrane integral complex (V0) that translocates protons. V-ATPase is responsible for acidifying and maintaining the pH of intracellular compartments and in some cell types, is targeted to the plasma membrane, where it is responsible for acidifying the extracellular environment.</text>
</comment>
<comment type="caution">
    <text evidence="7">The sequence shown here is derived from an EMBL/GenBank/DDBJ whole genome shotgun (WGS) entry which is preliminary data.</text>
</comment>
<keyword evidence="2 5" id="KW-0813">Transport</keyword>
<protein>
    <recommendedName>
        <fullName evidence="5">V-type proton ATPase subunit G</fullName>
    </recommendedName>
</protein>
<feature type="region of interest" description="Disordered" evidence="6">
    <location>
        <begin position="19"/>
        <end position="41"/>
    </location>
</feature>
<dbReference type="FunFam" id="1.20.5.620:FF:000004">
    <property type="entry name" value="V-type proton ATPase subunit G"/>
    <property type="match status" value="1"/>
</dbReference>
<dbReference type="Pfam" id="PF03179">
    <property type="entry name" value="V-ATPase_G"/>
    <property type="match status" value="1"/>
</dbReference>
<evidence type="ECO:0000313" key="8">
    <source>
        <dbReference type="Proteomes" id="UP001519460"/>
    </source>
</evidence>
<dbReference type="Gene3D" id="1.20.5.2950">
    <property type="match status" value="1"/>
</dbReference>
<evidence type="ECO:0000256" key="1">
    <source>
        <dbReference type="ARBA" id="ARBA00010066"/>
    </source>
</evidence>
<dbReference type="FunFam" id="1.20.5.2950:FF:000001">
    <property type="entry name" value="V-type proton ATPase subunit G"/>
    <property type="match status" value="1"/>
</dbReference>
<dbReference type="GO" id="GO:1902600">
    <property type="term" value="P:proton transmembrane transport"/>
    <property type="evidence" value="ECO:0007669"/>
    <property type="project" value="UniProtKB-KW"/>
</dbReference>
<keyword evidence="8" id="KW-1185">Reference proteome</keyword>
<dbReference type="Proteomes" id="UP001519460">
    <property type="component" value="Unassembled WGS sequence"/>
</dbReference>
<comment type="similarity">
    <text evidence="1 5">Belongs to the V-ATPase G subunit family.</text>
</comment>
<sequence length="116" mass="13489">MTSQTQGIQHLLSAEKRAAEKVAEARRRKANRLKQAKREADTEIQAYKEERERLYKDHEARVLGSKGDMESRIEANTRQKIQELNMNVKKNKEQALSKLLGIVLDIKPELHENLRL</sequence>
<name>A0ABD0KJI2_9CAEN</name>
<dbReference type="NCBIfam" id="TIGR01147">
    <property type="entry name" value="V_ATP_synt_G"/>
    <property type="match status" value="1"/>
</dbReference>
<evidence type="ECO:0000256" key="3">
    <source>
        <dbReference type="ARBA" id="ARBA00022781"/>
    </source>
</evidence>
<gene>
    <name evidence="7" type="ORF">BaRGS_00021482</name>
</gene>
<accession>A0ABD0KJI2</accession>
<proteinExistence type="inferred from homology"/>
<dbReference type="EMBL" id="JACVVK020000167">
    <property type="protein sequence ID" value="KAK7487254.1"/>
    <property type="molecule type" value="Genomic_DNA"/>
</dbReference>
<reference evidence="7 8" key="1">
    <citation type="journal article" date="2023" name="Sci. Data">
        <title>Genome assembly of the Korean intertidal mud-creeper Batillaria attramentaria.</title>
        <authorList>
            <person name="Patra A.K."/>
            <person name="Ho P.T."/>
            <person name="Jun S."/>
            <person name="Lee S.J."/>
            <person name="Kim Y."/>
            <person name="Won Y.J."/>
        </authorList>
    </citation>
    <scope>NUCLEOTIDE SEQUENCE [LARGE SCALE GENOMIC DNA]</scope>
    <source>
        <strain evidence="7">Wonlab-2016</strain>
    </source>
</reference>
<evidence type="ECO:0000256" key="2">
    <source>
        <dbReference type="ARBA" id="ARBA00022448"/>
    </source>
</evidence>
<organism evidence="7 8">
    <name type="scientific">Batillaria attramentaria</name>
    <dbReference type="NCBI Taxonomy" id="370345"/>
    <lineage>
        <taxon>Eukaryota</taxon>
        <taxon>Metazoa</taxon>
        <taxon>Spiralia</taxon>
        <taxon>Lophotrochozoa</taxon>
        <taxon>Mollusca</taxon>
        <taxon>Gastropoda</taxon>
        <taxon>Caenogastropoda</taxon>
        <taxon>Sorbeoconcha</taxon>
        <taxon>Cerithioidea</taxon>
        <taxon>Batillariidae</taxon>
        <taxon>Batillaria</taxon>
    </lineage>
</organism>